<feature type="transmembrane region" description="Helical" evidence="6">
    <location>
        <begin position="348"/>
        <end position="367"/>
    </location>
</feature>
<evidence type="ECO:0000256" key="2">
    <source>
        <dbReference type="ARBA" id="ARBA00022475"/>
    </source>
</evidence>
<gene>
    <name evidence="8" type="ORF">GCM10011507_17970</name>
</gene>
<dbReference type="Pfam" id="PF13567">
    <property type="entry name" value="DUF4131"/>
    <property type="match status" value="1"/>
</dbReference>
<feature type="transmembrane region" description="Helical" evidence="6">
    <location>
        <begin position="621"/>
        <end position="640"/>
    </location>
</feature>
<evidence type="ECO:0000256" key="1">
    <source>
        <dbReference type="ARBA" id="ARBA00004651"/>
    </source>
</evidence>
<organism evidence="8 9">
    <name type="scientific">Edaphobacter acidisoli</name>
    <dbReference type="NCBI Taxonomy" id="2040573"/>
    <lineage>
        <taxon>Bacteria</taxon>
        <taxon>Pseudomonadati</taxon>
        <taxon>Acidobacteriota</taxon>
        <taxon>Terriglobia</taxon>
        <taxon>Terriglobales</taxon>
        <taxon>Acidobacteriaceae</taxon>
        <taxon>Edaphobacter</taxon>
    </lineage>
</organism>
<dbReference type="InterPro" id="IPR036866">
    <property type="entry name" value="RibonucZ/Hydroxyglut_hydro"/>
</dbReference>
<name>A0A916RRL9_9BACT</name>
<keyword evidence="2" id="KW-1003">Cell membrane</keyword>
<dbReference type="InterPro" id="IPR004477">
    <property type="entry name" value="ComEC_N"/>
</dbReference>
<proteinExistence type="predicted"/>
<accession>A0A916RRL9</accession>
<keyword evidence="5 6" id="KW-0472">Membrane</keyword>
<dbReference type="PANTHER" id="PTHR30619">
    <property type="entry name" value="DNA INTERNALIZATION/COMPETENCE PROTEIN COMEC/REC2"/>
    <property type="match status" value="1"/>
</dbReference>
<evidence type="ECO:0000256" key="6">
    <source>
        <dbReference type="SAM" id="Phobius"/>
    </source>
</evidence>
<dbReference type="SUPFAM" id="SSF56281">
    <property type="entry name" value="Metallo-hydrolase/oxidoreductase"/>
    <property type="match status" value="1"/>
</dbReference>
<dbReference type="Gene3D" id="3.60.15.10">
    <property type="entry name" value="Ribonuclease Z/Hydroxyacylglutathione hydrolase-like"/>
    <property type="match status" value="1"/>
</dbReference>
<sequence length="944" mass="103046">MKTEHTEKLSSQRELWSTLWPRVTVEALEFRRAPVLVAACWFAAGEALTRRWLPASVLLIALVLLCGLLLLALRRSLRIAAFPLAAVWIVVGFWCAQMQPAPSTQQALLSYTDGLSRTVVGRVVRVRELPPRAPAKDQDKEPGWWVGKEEAEAESAVGAVSLDLQVEEIEYLTPDISRLVPISGGVRVNIVADKAHLGDTSFQAFPEFHCGDVVEAPMRLREPERYHDPGAWQYADYLLAQGLGAHATVRASKISLLGNDASALPAKDGGVRLADKDWSAEMQCEAYAAQSWASSRVLHYVNSRANRSLPATLRLNTDDAGMLNAMLFGDRVGLNQTLRVGFERTGSFHLFVVSGMHVALLAGIIFWLTRRLRLGEWIATLTTLAFTSGYAILTGFGAPVQRALFMTAVFLIARLLSRDRNVLNALGVAALAVLVWSPNALFGASFQMTFLAIMAIAGIAVPLGERSFLPYAQAARKLDDEWLDIAFAPPLQQFRVMLRLWCDLFAQAFGRWSRKLPATVARWTLWTLELVLIGLVVEMVMALPMAIYFHRATMFALPTNMLSVPLVAILAPMAIVTFCAMLLNPWAAILPGSATALLLHGVTTVIGRVSAVHAANLRVPAPVWWISALAVAAWAFCCWAVRRSRGWAWITVGLLPVIVALVLWPESQIVPRGTLEVTAIDVGQGDSIFVAGPTGKTMLIDAGGPVGGINEVAAATSRFDVGEDVVSAYLWSRRIRHLDILVLSHAHSDHMGGMPAVMQNFRPRELWVSIDPNSEAYRALLTEAQELGVTVRHFYAGAQMSWDGTQIIVLAPQPGYTNGGEPVNDDSLVLRMQYGRSSVLLEGDAEAPSEDAMLASGRMRPVTLLKVGHHGSKTSTTPAFLAAADPKDAVISVGKGNTFGHPRFEVLQRIEDEHARLYRTDEFGATTFLLDELGGIREASAASN</sequence>
<dbReference type="SMART" id="SM00849">
    <property type="entry name" value="Lactamase_B"/>
    <property type="match status" value="1"/>
</dbReference>
<comment type="subcellular location">
    <subcellularLocation>
        <location evidence="1">Cell membrane</location>
        <topology evidence="1">Multi-pass membrane protein</topology>
    </subcellularLocation>
</comment>
<dbReference type="Pfam" id="PF00753">
    <property type="entry name" value="Lactamase_B"/>
    <property type="match status" value="1"/>
</dbReference>
<reference evidence="8" key="1">
    <citation type="journal article" date="2014" name="Int. J. Syst. Evol. Microbiol.">
        <title>Complete genome sequence of Corynebacterium casei LMG S-19264T (=DSM 44701T), isolated from a smear-ripened cheese.</title>
        <authorList>
            <consortium name="US DOE Joint Genome Institute (JGI-PGF)"/>
            <person name="Walter F."/>
            <person name="Albersmeier A."/>
            <person name="Kalinowski J."/>
            <person name="Ruckert C."/>
        </authorList>
    </citation>
    <scope>NUCLEOTIDE SEQUENCE</scope>
    <source>
        <strain evidence="8">CGMCC 1.15447</strain>
    </source>
</reference>
<keyword evidence="3 6" id="KW-0812">Transmembrane</keyword>
<feature type="transmembrane region" description="Helical" evidence="6">
    <location>
        <begin position="80"/>
        <end position="99"/>
    </location>
</feature>
<keyword evidence="4 6" id="KW-1133">Transmembrane helix</keyword>
<reference evidence="8" key="2">
    <citation type="submission" date="2020-09" db="EMBL/GenBank/DDBJ databases">
        <authorList>
            <person name="Sun Q."/>
            <person name="Zhou Y."/>
        </authorList>
    </citation>
    <scope>NUCLEOTIDE SEQUENCE</scope>
    <source>
        <strain evidence="8">CGMCC 1.15447</strain>
    </source>
</reference>
<keyword evidence="9" id="KW-1185">Reference proteome</keyword>
<feature type="transmembrane region" description="Helical" evidence="6">
    <location>
        <begin position="423"/>
        <end position="442"/>
    </location>
</feature>
<feature type="transmembrane region" description="Helical" evidence="6">
    <location>
        <begin position="523"/>
        <end position="549"/>
    </location>
</feature>
<feature type="transmembrane region" description="Helical" evidence="6">
    <location>
        <begin position="448"/>
        <end position="469"/>
    </location>
</feature>
<dbReference type="AlphaFoldDB" id="A0A916RRL9"/>
<dbReference type="CDD" id="cd07731">
    <property type="entry name" value="ComA-like_MBL-fold"/>
    <property type="match status" value="1"/>
</dbReference>
<dbReference type="RefSeq" id="WP_229668821.1">
    <property type="nucleotide sequence ID" value="NZ_BMJB01000001.1"/>
</dbReference>
<dbReference type="InterPro" id="IPR025405">
    <property type="entry name" value="DUF4131"/>
</dbReference>
<comment type="caution">
    <text evidence="8">The sequence shown here is derived from an EMBL/GenBank/DDBJ whole genome shotgun (WGS) entry which is preliminary data.</text>
</comment>
<dbReference type="InterPro" id="IPR035681">
    <property type="entry name" value="ComA-like_MBL"/>
</dbReference>
<feature type="domain" description="Metallo-beta-lactamase" evidence="7">
    <location>
        <begin position="684"/>
        <end position="895"/>
    </location>
</feature>
<feature type="transmembrane region" description="Helical" evidence="6">
    <location>
        <begin position="374"/>
        <end position="393"/>
    </location>
</feature>
<dbReference type="Pfam" id="PF03772">
    <property type="entry name" value="Competence"/>
    <property type="match status" value="1"/>
</dbReference>
<dbReference type="PANTHER" id="PTHR30619:SF1">
    <property type="entry name" value="RECOMBINATION PROTEIN 2"/>
    <property type="match status" value="1"/>
</dbReference>
<evidence type="ECO:0000256" key="3">
    <source>
        <dbReference type="ARBA" id="ARBA00022692"/>
    </source>
</evidence>
<dbReference type="Proteomes" id="UP000648801">
    <property type="component" value="Unassembled WGS sequence"/>
</dbReference>
<evidence type="ECO:0000256" key="5">
    <source>
        <dbReference type="ARBA" id="ARBA00023136"/>
    </source>
</evidence>
<dbReference type="NCBIfam" id="TIGR00360">
    <property type="entry name" value="ComEC_N-term"/>
    <property type="match status" value="1"/>
</dbReference>
<dbReference type="GO" id="GO:0005886">
    <property type="term" value="C:plasma membrane"/>
    <property type="evidence" value="ECO:0007669"/>
    <property type="project" value="UniProtKB-SubCell"/>
</dbReference>
<evidence type="ECO:0000256" key="4">
    <source>
        <dbReference type="ARBA" id="ARBA00022989"/>
    </source>
</evidence>
<feature type="transmembrane region" description="Helical" evidence="6">
    <location>
        <begin position="52"/>
        <end position="73"/>
    </location>
</feature>
<feature type="transmembrane region" description="Helical" evidence="6">
    <location>
        <begin position="561"/>
        <end position="583"/>
    </location>
</feature>
<feature type="transmembrane region" description="Helical" evidence="6">
    <location>
        <begin position="595"/>
        <end position="615"/>
    </location>
</feature>
<dbReference type="EMBL" id="BMJB01000001">
    <property type="protein sequence ID" value="GGA66896.1"/>
    <property type="molecule type" value="Genomic_DNA"/>
</dbReference>
<evidence type="ECO:0000313" key="8">
    <source>
        <dbReference type="EMBL" id="GGA66896.1"/>
    </source>
</evidence>
<dbReference type="InterPro" id="IPR001279">
    <property type="entry name" value="Metallo-B-lactamas"/>
</dbReference>
<dbReference type="InterPro" id="IPR052159">
    <property type="entry name" value="Competence_DNA_uptake"/>
</dbReference>
<evidence type="ECO:0000313" key="9">
    <source>
        <dbReference type="Proteomes" id="UP000648801"/>
    </source>
</evidence>
<evidence type="ECO:0000259" key="7">
    <source>
        <dbReference type="SMART" id="SM00849"/>
    </source>
</evidence>
<protein>
    <submittedName>
        <fullName evidence="8">DNA internalization-related competence protein ComEC/Rec2</fullName>
    </submittedName>
</protein>
<feature type="transmembrane region" description="Helical" evidence="6">
    <location>
        <begin position="647"/>
        <end position="664"/>
    </location>
</feature>